<comment type="caution">
    <text evidence="1">The sequence shown here is derived from an EMBL/GenBank/DDBJ whole genome shotgun (WGS) entry which is preliminary data.</text>
</comment>
<reference evidence="1" key="1">
    <citation type="submission" date="2021-02" db="EMBL/GenBank/DDBJ databases">
        <authorList>
            <person name="Nowell W R."/>
        </authorList>
    </citation>
    <scope>NUCLEOTIDE SEQUENCE</scope>
</reference>
<proteinExistence type="predicted"/>
<feature type="non-terminal residue" evidence="1">
    <location>
        <position position="1"/>
    </location>
</feature>
<gene>
    <name evidence="1" type="ORF">FNK824_LOCUS39704</name>
</gene>
<organism evidence="1 2">
    <name type="scientific">Rotaria sordida</name>
    <dbReference type="NCBI Taxonomy" id="392033"/>
    <lineage>
        <taxon>Eukaryota</taxon>
        <taxon>Metazoa</taxon>
        <taxon>Spiralia</taxon>
        <taxon>Gnathifera</taxon>
        <taxon>Rotifera</taxon>
        <taxon>Eurotatoria</taxon>
        <taxon>Bdelloidea</taxon>
        <taxon>Philodinida</taxon>
        <taxon>Philodinidae</taxon>
        <taxon>Rotaria</taxon>
    </lineage>
</organism>
<protein>
    <recommendedName>
        <fullName evidence="3">DDE-1 domain-containing protein</fullName>
    </recommendedName>
</protein>
<sequence>MYSSHQILNSDHCSFQQEYVPPKTLSFTGERTIEVAVKKKYNITHSYTVQPVILQEKENTFGTRVQQNLIIPPNVVVRASKSGKSSDEKHHAFLNEVLLPLVGKKFLLFLDAWKTQTDLTEFRAVFPNQDSQLLIFPEGSTGYIQPQDLSLFRSWRFIHVKIEHYTHINRTEITLSDRQYFINIHSVIHNQLSSPQFKNLIKNGFIQARITNETNGHIEKPKD</sequence>
<dbReference type="AlphaFoldDB" id="A0A820GAK5"/>
<evidence type="ECO:0000313" key="2">
    <source>
        <dbReference type="Proteomes" id="UP000663874"/>
    </source>
</evidence>
<evidence type="ECO:0008006" key="3">
    <source>
        <dbReference type="Google" id="ProtNLM"/>
    </source>
</evidence>
<evidence type="ECO:0000313" key="1">
    <source>
        <dbReference type="EMBL" id="CAF4276146.1"/>
    </source>
</evidence>
<dbReference type="Proteomes" id="UP000663874">
    <property type="component" value="Unassembled WGS sequence"/>
</dbReference>
<dbReference type="EMBL" id="CAJOBE010027139">
    <property type="protein sequence ID" value="CAF4276146.1"/>
    <property type="molecule type" value="Genomic_DNA"/>
</dbReference>
<name>A0A820GAK5_9BILA</name>
<accession>A0A820GAK5</accession>